<protein>
    <submittedName>
        <fullName evidence="2">Uncharacterized protein</fullName>
    </submittedName>
</protein>
<dbReference type="AlphaFoldDB" id="A0A2H3CHJ5"/>
<dbReference type="InParanoid" id="A0A2H3CHJ5"/>
<accession>A0A2H3CHJ5</accession>
<gene>
    <name evidence="2" type="ORF">ARMGADRAFT_1039382</name>
</gene>
<dbReference type="EMBL" id="KZ293731">
    <property type="protein sequence ID" value="PBK81330.1"/>
    <property type="molecule type" value="Genomic_DNA"/>
</dbReference>
<reference evidence="3" key="1">
    <citation type="journal article" date="2017" name="Nat. Ecol. Evol.">
        <title>Genome expansion and lineage-specific genetic innovations in the forest pathogenic fungi Armillaria.</title>
        <authorList>
            <person name="Sipos G."/>
            <person name="Prasanna A.N."/>
            <person name="Walter M.C."/>
            <person name="O'Connor E."/>
            <person name="Balint B."/>
            <person name="Krizsan K."/>
            <person name="Kiss B."/>
            <person name="Hess J."/>
            <person name="Varga T."/>
            <person name="Slot J."/>
            <person name="Riley R."/>
            <person name="Boka B."/>
            <person name="Rigling D."/>
            <person name="Barry K."/>
            <person name="Lee J."/>
            <person name="Mihaltcheva S."/>
            <person name="LaButti K."/>
            <person name="Lipzen A."/>
            <person name="Waldron R."/>
            <person name="Moloney N.M."/>
            <person name="Sperisen C."/>
            <person name="Kredics L."/>
            <person name="Vagvoelgyi C."/>
            <person name="Patrignani A."/>
            <person name="Fitzpatrick D."/>
            <person name="Nagy I."/>
            <person name="Doyle S."/>
            <person name="Anderson J.B."/>
            <person name="Grigoriev I.V."/>
            <person name="Gueldener U."/>
            <person name="Muensterkoetter M."/>
            <person name="Nagy L.G."/>
        </authorList>
    </citation>
    <scope>NUCLEOTIDE SEQUENCE [LARGE SCALE GENOMIC DNA]</scope>
    <source>
        <strain evidence="3">Ar21-2</strain>
    </source>
</reference>
<evidence type="ECO:0000256" key="1">
    <source>
        <dbReference type="SAM" id="MobiDB-lite"/>
    </source>
</evidence>
<evidence type="ECO:0000313" key="2">
    <source>
        <dbReference type="EMBL" id="PBK81330.1"/>
    </source>
</evidence>
<evidence type="ECO:0000313" key="3">
    <source>
        <dbReference type="Proteomes" id="UP000217790"/>
    </source>
</evidence>
<dbReference type="Proteomes" id="UP000217790">
    <property type="component" value="Unassembled WGS sequence"/>
</dbReference>
<sequence length="167" mass="19199">MLQSEDSHQSHEISHPRRKMVNLDTNNEYKFNDKEYSEEFLRSLDEAESDAIAKPFFNPLAGHLSDAMSQQHKAIMQMTKLETTVAPTTQEACHYFFAQIHVFSVKARTEAKAKSILKHLLWNGTGQQMELSVPTSHQKSWPHIQNHGRKQIISKQRENLVFDGLAP</sequence>
<name>A0A2H3CHJ5_ARMGA</name>
<keyword evidence="3" id="KW-1185">Reference proteome</keyword>
<proteinExistence type="predicted"/>
<feature type="region of interest" description="Disordered" evidence="1">
    <location>
        <begin position="1"/>
        <end position="20"/>
    </location>
</feature>
<feature type="compositionally biased region" description="Basic and acidic residues" evidence="1">
    <location>
        <begin position="1"/>
        <end position="15"/>
    </location>
</feature>
<organism evidence="2 3">
    <name type="scientific">Armillaria gallica</name>
    <name type="common">Bulbous honey fungus</name>
    <name type="synonym">Armillaria bulbosa</name>
    <dbReference type="NCBI Taxonomy" id="47427"/>
    <lineage>
        <taxon>Eukaryota</taxon>
        <taxon>Fungi</taxon>
        <taxon>Dikarya</taxon>
        <taxon>Basidiomycota</taxon>
        <taxon>Agaricomycotina</taxon>
        <taxon>Agaricomycetes</taxon>
        <taxon>Agaricomycetidae</taxon>
        <taxon>Agaricales</taxon>
        <taxon>Marasmiineae</taxon>
        <taxon>Physalacriaceae</taxon>
        <taxon>Armillaria</taxon>
    </lineage>
</organism>